<accession>A0A5N6RQX4</accession>
<dbReference type="PANTHER" id="PTHR35466">
    <property type="entry name" value="SERINE/ARGININE REPETITIVE MATRIX PROTEIN 1"/>
    <property type="match status" value="1"/>
</dbReference>
<dbReference type="PANTHER" id="PTHR35466:SF4">
    <property type="entry name" value="EXPRESSED PROTEIN"/>
    <property type="match status" value="1"/>
</dbReference>
<feature type="compositionally biased region" description="Low complexity" evidence="1">
    <location>
        <begin position="144"/>
        <end position="168"/>
    </location>
</feature>
<feature type="compositionally biased region" description="Polar residues" evidence="1">
    <location>
        <begin position="28"/>
        <end position="38"/>
    </location>
</feature>
<evidence type="ECO:0000313" key="3">
    <source>
        <dbReference type="Proteomes" id="UP000327013"/>
    </source>
</evidence>
<name>A0A5N6RQX4_9ROSI</name>
<organism evidence="2 3">
    <name type="scientific">Carpinus fangiana</name>
    <dbReference type="NCBI Taxonomy" id="176857"/>
    <lineage>
        <taxon>Eukaryota</taxon>
        <taxon>Viridiplantae</taxon>
        <taxon>Streptophyta</taxon>
        <taxon>Embryophyta</taxon>
        <taxon>Tracheophyta</taxon>
        <taxon>Spermatophyta</taxon>
        <taxon>Magnoliopsida</taxon>
        <taxon>eudicotyledons</taxon>
        <taxon>Gunneridae</taxon>
        <taxon>Pentapetalae</taxon>
        <taxon>rosids</taxon>
        <taxon>fabids</taxon>
        <taxon>Fagales</taxon>
        <taxon>Betulaceae</taxon>
        <taxon>Carpinus</taxon>
    </lineage>
</organism>
<proteinExistence type="predicted"/>
<gene>
    <name evidence="2" type="ORF">FH972_018560</name>
</gene>
<dbReference type="OrthoDB" id="1110378at2759"/>
<feature type="region of interest" description="Disordered" evidence="1">
    <location>
        <begin position="1"/>
        <end position="82"/>
    </location>
</feature>
<dbReference type="InterPro" id="IPR007789">
    <property type="entry name" value="DUF688"/>
</dbReference>
<dbReference type="AlphaFoldDB" id="A0A5N6RQX4"/>
<dbReference type="EMBL" id="CM017327">
    <property type="protein sequence ID" value="KAE8100689.1"/>
    <property type="molecule type" value="Genomic_DNA"/>
</dbReference>
<dbReference type="Proteomes" id="UP000327013">
    <property type="component" value="Chromosome 7"/>
</dbReference>
<keyword evidence="3" id="KW-1185">Reference proteome</keyword>
<reference evidence="2 3" key="1">
    <citation type="submission" date="2019-06" db="EMBL/GenBank/DDBJ databases">
        <title>A chromosomal-level reference genome of Carpinus fangiana (Coryloideae, Betulaceae).</title>
        <authorList>
            <person name="Yang X."/>
            <person name="Wang Z."/>
            <person name="Zhang L."/>
            <person name="Hao G."/>
            <person name="Liu J."/>
            <person name="Yang Y."/>
        </authorList>
    </citation>
    <scope>NUCLEOTIDE SEQUENCE [LARGE SCALE GENOMIC DNA]</scope>
    <source>
        <strain evidence="2">Cfa_2016G</strain>
        <tissue evidence="2">Leaf</tissue>
    </source>
</reference>
<protein>
    <submittedName>
        <fullName evidence="2">Uncharacterized protein</fullName>
    </submittedName>
</protein>
<evidence type="ECO:0000313" key="2">
    <source>
        <dbReference type="EMBL" id="KAE8100689.1"/>
    </source>
</evidence>
<feature type="compositionally biased region" description="Pro residues" evidence="1">
    <location>
        <begin position="43"/>
        <end position="54"/>
    </location>
</feature>
<evidence type="ECO:0000256" key="1">
    <source>
        <dbReference type="SAM" id="MobiDB-lite"/>
    </source>
</evidence>
<feature type="region of interest" description="Disordered" evidence="1">
    <location>
        <begin position="144"/>
        <end position="179"/>
    </location>
</feature>
<dbReference type="Pfam" id="PF05097">
    <property type="entry name" value="DUF688"/>
    <property type="match status" value="1"/>
</dbReference>
<sequence length="179" mass="20124">MAVDDSFTKPGAVPFKWETKPGVPKLQQLHQQQTSSYHGTELPTPPQKLRPPPSGSYFLPPLEPRTRSIRASPRTRSERWRFDQPTTLVGLGPDVVSPGCFLSSFLGRKFEKRRPRIRKMCPASEPDYTSDLETLSRWSVSSRKSLSPFQDSPSSSFSSSYQSSPRPMSDADWAGFGLF</sequence>